<name>A0A5E4QBY2_9NEOP</name>
<evidence type="ECO:0000313" key="2">
    <source>
        <dbReference type="Proteomes" id="UP000324832"/>
    </source>
</evidence>
<sequence>MFTVEAEVIGEFPPHDSLLQFDVSNNCNILYDMPSSPQAVFFLDFKAACNSTIVKLSVRYELEGNDLRLLFEIEVFSTVSGWEDDIHLKGNCRPSIHKIKVMKRIPLSNHSASNCLSQL</sequence>
<proteinExistence type="predicted"/>
<reference evidence="1 2" key="1">
    <citation type="submission" date="2017-07" db="EMBL/GenBank/DDBJ databases">
        <authorList>
            <person name="Talla V."/>
            <person name="Backstrom N."/>
        </authorList>
    </citation>
    <scope>NUCLEOTIDE SEQUENCE [LARGE SCALE GENOMIC DNA]</scope>
</reference>
<protein>
    <submittedName>
        <fullName evidence="1">Uncharacterized protein</fullName>
    </submittedName>
</protein>
<dbReference type="EMBL" id="FZQP02002226">
    <property type="protein sequence ID" value="VVC95220.1"/>
    <property type="molecule type" value="Genomic_DNA"/>
</dbReference>
<keyword evidence="2" id="KW-1185">Reference proteome</keyword>
<dbReference type="Proteomes" id="UP000324832">
    <property type="component" value="Unassembled WGS sequence"/>
</dbReference>
<gene>
    <name evidence="1" type="ORF">LSINAPIS_LOCUS6987</name>
</gene>
<evidence type="ECO:0000313" key="1">
    <source>
        <dbReference type="EMBL" id="VVC95220.1"/>
    </source>
</evidence>
<organism evidence="1 2">
    <name type="scientific">Leptidea sinapis</name>
    <dbReference type="NCBI Taxonomy" id="189913"/>
    <lineage>
        <taxon>Eukaryota</taxon>
        <taxon>Metazoa</taxon>
        <taxon>Ecdysozoa</taxon>
        <taxon>Arthropoda</taxon>
        <taxon>Hexapoda</taxon>
        <taxon>Insecta</taxon>
        <taxon>Pterygota</taxon>
        <taxon>Neoptera</taxon>
        <taxon>Endopterygota</taxon>
        <taxon>Lepidoptera</taxon>
        <taxon>Glossata</taxon>
        <taxon>Ditrysia</taxon>
        <taxon>Papilionoidea</taxon>
        <taxon>Pieridae</taxon>
        <taxon>Dismorphiinae</taxon>
        <taxon>Leptidea</taxon>
    </lineage>
</organism>
<dbReference type="AlphaFoldDB" id="A0A5E4QBY2"/>
<accession>A0A5E4QBY2</accession>